<evidence type="ECO:0000313" key="12">
    <source>
        <dbReference type="Proteomes" id="UP000596742"/>
    </source>
</evidence>
<evidence type="ECO:0000256" key="1">
    <source>
        <dbReference type="ARBA" id="ARBA00004240"/>
    </source>
</evidence>
<feature type="non-terminal residue" evidence="11">
    <location>
        <position position="1"/>
    </location>
</feature>
<dbReference type="AlphaFoldDB" id="A0A8B6CTF3"/>
<dbReference type="Proteomes" id="UP000596742">
    <property type="component" value="Unassembled WGS sequence"/>
</dbReference>
<keyword evidence="2 9" id="KW-0732">Signal</keyword>
<feature type="signal peptide" evidence="9">
    <location>
        <begin position="1"/>
        <end position="25"/>
    </location>
</feature>
<evidence type="ECO:0000256" key="5">
    <source>
        <dbReference type="ARBA" id="ARBA00037585"/>
    </source>
</evidence>
<reference evidence="11" key="1">
    <citation type="submission" date="2018-11" db="EMBL/GenBank/DDBJ databases">
        <authorList>
            <person name="Alioto T."/>
            <person name="Alioto T."/>
        </authorList>
    </citation>
    <scope>NUCLEOTIDE SEQUENCE</scope>
</reference>
<dbReference type="GO" id="GO:0030968">
    <property type="term" value="P:endoplasmic reticulum unfolded protein response"/>
    <property type="evidence" value="ECO:0007669"/>
    <property type="project" value="InterPro"/>
</dbReference>
<feature type="chain" id="PRO_5032429773" description="Endoplasmic reticulum lectin 1" evidence="9">
    <location>
        <begin position="26"/>
        <end position="472"/>
    </location>
</feature>
<organism evidence="11 12">
    <name type="scientific">Mytilus galloprovincialis</name>
    <name type="common">Mediterranean mussel</name>
    <dbReference type="NCBI Taxonomy" id="29158"/>
    <lineage>
        <taxon>Eukaryota</taxon>
        <taxon>Metazoa</taxon>
        <taxon>Spiralia</taxon>
        <taxon>Lophotrochozoa</taxon>
        <taxon>Mollusca</taxon>
        <taxon>Bivalvia</taxon>
        <taxon>Autobranchia</taxon>
        <taxon>Pteriomorphia</taxon>
        <taxon>Mytilida</taxon>
        <taxon>Mytiloidea</taxon>
        <taxon>Mytilidae</taxon>
        <taxon>Mytilinae</taxon>
        <taxon>Mytilus</taxon>
    </lineage>
</organism>
<feature type="domain" description="MRH" evidence="10">
    <location>
        <begin position="100"/>
        <end position="243"/>
    </location>
</feature>
<dbReference type="Gene3D" id="2.70.130.10">
    <property type="entry name" value="Mannose-6-phosphate receptor binding domain"/>
    <property type="match status" value="2"/>
</dbReference>
<evidence type="ECO:0000259" key="10">
    <source>
        <dbReference type="PROSITE" id="PS51914"/>
    </source>
</evidence>
<dbReference type="GO" id="GO:0005788">
    <property type="term" value="C:endoplasmic reticulum lumen"/>
    <property type="evidence" value="ECO:0007669"/>
    <property type="project" value="TreeGrafter"/>
</dbReference>
<dbReference type="InterPro" id="IPR012913">
    <property type="entry name" value="OS9-like_dom"/>
</dbReference>
<dbReference type="GO" id="GO:0030246">
    <property type="term" value="F:carbohydrate binding"/>
    <property type="evidence" value="ECO:0007669"/>
    <property type="project" value="UniProtKB-KW"/>
</dbReference>
<evidence type="ECO:0000313" key="11">
    <source>
        <dbReference type="EMBL" id="VDI08871.1"/>
    </source>
</evidence>
<evidence type="ECO:0000256" key="8">
    <source>
        <dbReference type="SAM" id="MobiDB-lite"/>
    </source>
</evidence>
<dbReference type="InterPro" id="IPR009011">
    <property type="entry name" value="Man6P_isomerase_rcpt-bd_dom_sf"/>
</dbReference>
<evidence type="ECO:0000256" key="7">
    <source>
        <dbReference type="ARBA" id="ARBA00041661"/>
    </source>
</evidence>
<comment type="caution">
    <text evidence="11">The sequence shown here is derived from an EMBL/GenBank/DDBJ whole genome shotgun (WGS) entry which is preliminary data.</text>
</comment>
<keyword evidence="4" id="KW-1015">Disulfide bond</keyword>
<keyword evidence="3" id="KW-0256">Endoplasmic reticulum</keyword>
<dbReference type="InterPro" id="IPR045149">
    <property type="entry name" value="OS-9-like"/>
</dbReference>
<feature type="region of interest" description="Disordered" evidence="8">
    <location>
        <begin position="298"/>
        <end position="321"/>
    </location>
</feature>
<dbReference type="Pfam" id="PF07915">
    <property type="entry name" value="PRKCSH"/>
    <property type="match status" value="2"/>
</dbReference>
<gene>
    <name evidence="11" type="ORF">MGAL_10B013964</name>
</gene>
<keyword evidence="11" id="KW-0430">Lectin</keyword>
<feature type="domain" description="MRH" evidence="10">
    <location>
        <begin position="334"/>
        <end position="457"/>
    </location>
</feature>
<dbReference type="PANTHER" id="PTHR15414:SF0">
    <property type="entry name" value="ENDOPLASMIC RETICULUM LECTIN 1"/>
    <property type="match status" value="1"/>
</dbReference>
<comment type="subcellular location">
    <subcellularLocation>
        <location evidence="1">Endoplasmic reticulum</location>
    </subcellularLocation>
</comment>
<evidence type="ECO:0000256" key="6">
    <source>
        <dbReference type="ARBA" id="ARBA00041108"/>
    </source>
</evidence>
<dbReference type="PANTHER" id="PTHR15414">
    <property type="entry name" value="OS-9-RELATED"/>
    <property type="match status" value="1"/>
</dbReference>
<dbReference type="InterPro" id="IPR044865">
    <property type="entry name" value="MRH_dom"/>
</dbReference>
<accession>A0A8B6CTF3</accession>
<evidence type="ECO:0000256" key="2">
    <source>
        <dbReference type="ARBA" id="ARBA00022729"/>
    </source>
</evidence>
<proteinExistence type="predicted"/>
<dbReference type="GO" id="GO:0030970">
    <property type="term" value="P:retrograde protein transport, ER to cytosol"/>
    <property type="evidence" value="ECO:0007669"/>
    <property type="project" value="TreeGrafter"/>
</dbReference>
<sequence length="472" mass="54439">KNSRLMFKNTLLCFIMPHLVIGSSGFNPFMDNELHKIEWVDKSTFSSEEMKDKGVVEMMTVNHEKYMCILPELTGKDDESKKVYGGLSGFELIQTMFQQSSCSYRIESYWTYELCHGKHLRQYHENKELSLKKPQVLEYYLGYYQPVDDKKNVLMTDKDTTEAESRAEDAKLKVKTRRIDLIDLPYFEINMTDGTVCELTNQPRKAKILYVCQPEGRGEIYELKETSSCEYEVIVLTSVLCSHPDFKPKTPPVSTISCLAMDGSPTKPETLTDWEKQPLPQYDHQVQGNFILQREMKKEEPPKPASTPKQPQKPDTTLTDTTDKQVLREFLSGDYCFQGGTGWWKHEFCFNKHARQFHDGNDGRIVINLGYWNEAKHLEWIAKNPSKMPKPKGQRKQLSLLYTGGDTCDITGKNRVVEVKLKCIEKKNQPHSVSIYLMEPKSCEYVLGIESPLLCNVLDRADTQGIIKDYKV</sequence>
<dbReference type="FunFam" id="2.70.130.10:FF:000001">
    <property type="entry name" value="Endoplasmic reticulum lectin 1"/>
    <property type="match status" value="1"/>
</dbReference>
<name>A0A8B6CTF3_MYTGA</name>
<keyword evidence="12" id="KW-1185">Reference proteome</keyword>
<evidence type="ECO:0000256" key="4">
    <source>
        <dbReference type="ARBA" id="ARBA00023157"/>
    </source>
</evidence>
<evidence type="ECO:0000256" key="3">
    <source>
        <dbReference type="ARBA" id="ARBA00022824"/>
    </source>
</evidence>
<protein>
    <recommendedName>
        <fullName evidence="6">Endoplasmic reticulum lectin 1</fullName>
    </recommendedName>
    <alternativeName>
        <fullName evidence="7">ER lectin</fullName>
    </alternativeName>
</protein>
<comment type="function">
    <text evidence="5">Probable lectin that binds selectively to improperly folded lumenal proteins. May function in endoplasmic reticulum quality control and endoplasmic reticulum-associated degradation (ERAD) of both non-glycosylated proteins and glycoproteins.</text>
</comment>
<evidence type="ECO:0000256" key="9">
    <source>
        <dbReference type="SAM" id="SignalP"/>
    </source>
</evidence>
<dbReference type="SUPFAM" id="SSF50911">
    <property type="entry name" value="Mannose 6-phosphate receptor domain"/>
    <property type="match status" value="2"/>
</dbReference>
<dbReference type="EMBL" id="UYJE01002238">
    <property type="protein sequence ID" value="VDI08871.1"/>
    <property type="molecule type" value="Genomic_DNA"/>
</dbReference>
<dbReference type="PROSITE" id="PS51914">
    <property type="entry name" value="MRH"/>
    <property type="match status" value="2"/>
</dbReference>
<dbReference type="OrthoDB" id="239053at2759"/>